<feature type="compositionally biased region" description="Polar residues" evidence="6">
    <location>
        <begin position="730"/>
        <end position="742"/>
    </location>
</feature>
<dbReference type="Pfam" id="PF04082">
    <property type="entry name" value="Fungal_trans"/>
    <property type="match status" value="1"/>
</dbReference>
<evidence type="ECO:0000256" key="2">
    <source>
        <dbReference type="ARBA" id="ARBA00022723"/>
    </source>
</evidence>
<feature type="region of interest" description="Disordered" evidence="6">
    <location>
        <begin position="1"/>
        <end position="53"/>
    </location>
</feature>
<feature type="region of interest" description="Disordered" evidence="6">
    <location>
        <begin position="694"/>
        <end position="770"/>
    </location>
</feature>
<feature type="compositionally biased region" description="Low complexity" evidence="6">
    <location>
        <begin position="637"/>
        <end position="649"/>
    </location>
</feature>
<name>A0A550C7D8_9AGAR</name>
<dbReference type="STRING" id="97359.A0A550C7D8"/>
<protein>
    <submittedName>
        <fullName evidence="8">Fungal-specific transcription factor domain-containing protein</fullName>
    </submittedName>
</protein>
<gene>
    <name evidence="8" type="ORF">BD626DRAFT_632177</name>
</gene>
<comment type="subcellular location">
    <subcellularLocation>
        <location evidence="1">Nucleus</location>
    </subcellularLocation>
</comment>
<dbReference type="OrthoDB" id="2123952at2759"/>
<dbReference type="PROSITE" id="PS00463">
    <property type="entry name" value="ZN2_CY6_FUNGAL_1"/>
    <property type="match status" value="1"/>
</dbReference>
<feature type="region of interest" description="Disordered" evidence="6">
    <location>
        <begin position="896"/>
        <end position="949"/>
    </location>
</feature>
<sequence>MNQDWSNATLPSSSGPSGPRASSPSTPTDGTSIADERLSATERAGSKRKRLTKACDACHRSKRRCDGTAPCSNCYFASKPCTYTDNLGRPVPAPKITAADPPEPSSSSRSLDRSMSLGDIPALQHTVGAWDQPSVLSSQDDQLPRKRLRASASATSVGYSVDYSALQVSIERAPPLALNNTLMRELVSLFFTHCHPARIVFHKPTFTAALTHGIVPAYLTFSICALAAPLSKQPHLRMTPARLAGRPFAQEALSLMFDGAGRLTCEPSLATAQALCLLQIHNAVAGAAAAWNKRQHDLTFQVCDRLGVHSNDEPQYSTLGPTSAYIEGAINKESLRRIYWLMYFMDVTSSVYVRAPLDWMTANPRLRLPCDETSFELAVGKSEAEYLYLPAPQTESASEMGHLIRVAAIWAELELALEEIDSSNPEESLTRIRDLELRFNAWETTLSPQLRFSDDVLAVQQSMLETGSNNGAWCWALMHVYRASCALVLCEARERDATRQAGADLLSETHFAWSERQAISVRDPRRENEDEVAFNWPVGMLEAILHTFGNRAKNSTLLFATLWPLIKYCKREDAEIHARAREAEELWGACIPEFIRNWTVSSEAATHTTESDSLADRLGLRAERPGDHSDHAGVPQSLASPRSRSTSSAGITQWQSGISVPISVNAAALESFASPDTLETGIHTHRVRSIRELTAASRHTPLSRGPKSPLLPSSSPRLARPRSPMEASLSMATMTLQPQRVSSPLWRPGRSMSYDDRNVPSLPRGGNRHDDYSVPYDEEGTPYHEPVSPYLQQRRFDPYHDFGALHREQAVPHPPGPRLSLPSLKASGLLSEAWENDSAMRHMGGFMRNDEDFASNMPRHGVQLAAFGAQSGLGRSSTGTLLPESSHLSGSALALVSRGSDGAGPSSLSRTYPSRTTHPAPRSTRPPSSPHANAPAGMSWLARERPPSS</sequence>
<evidence type="ECO:0000256" key="1">
    <source>
        <dbReference type="ARBA" id="ARBA00004123"/>
    </source>
</evidence>
<dbReference type="CDD" id="cd12148">
    <property type="entry name" value="fungal_TF_MHR"/>
    <property type="match status" value="1"/>
</dbReference>
<dbReference type="GO" id="GO:0008270">
    <property type="term" value="F:zinc ion binding"/>
    <property type="evidence" value="ECO:0007669"/>
    <property type="project" value="InterPro"/>
</dbReference>
<feature type="compositionally biased region" description="Low complexity" evidence="6">
    <location>
        <begin position="913"/>
        <end position="932"/>
    </location>
</feature>
<evidence type="ECO:0000313" key="9">
    <source>
        <dbReference type="Proteomes" id="UP000320762"/>
    </source>
</evidence>
<feature type="region of interest" description="Disordered" evidence="6">
    <location>
        <begin position="92"/>
        <end position="114"/>
    </location>
</feature>
<reference evidence="8 9" key="1">
    <citation type="journal article" date="2019" name="New Phytol.">
        <title>Comparative genomics reveals unique wood-decay strategies and fruiting body development in the Schizophyllaceae.</title>
        <authorList>
            <person name="Almasi E."/>
            <person name="Sahu N."/>
            <person name="Krizsan K."/>
            <person name="Balint B."/>
            <person name="Kovacs G.M."/>
            <person name="Kiss B."/>
            <person name="Cseklye J."/>
            <person name="Drula E."/>
            <person name="Henrissat B."/>
            <person name="Nagy I."/>
            <person name="Chovatia M."/>
            <person name="Adam C."/>
            <person name="LaButti K."/>
            <person name="Lipzen A."/>
            <person name="Riley R."/>
            <person name="Grigoriev I.V."/>
            <person name="Nagy L.G."/>
        </authorList>
    </citation>
    <scope>NUCLEOTIDE SEQUENCE [LARGE SCALE GENOMIC DNA]</scope>
    <source>
        <strain evidence="8 9">NL-1724</strain>
    </source>
</reference>
<dbReference type="AlphaFoldDB" id="A0A550C7D8"/>
<dbReference type="InterPro" id="IPR050815">
    <property type="entry name" value="TF_fung"/>
</dbReference>
<organism evidence="8 9">
    <name type="scientific">Schizophyllum amplum</name>
    <dbReference type="NCBI Taxonomy" id="97359"/>
    <lineage>
        <taxon>Eukaryota</taxon>
        <taxon>Fungi</taxon>
        <taxon>Dikarya</taxon>
        <taxon>Basidiomycota</taxon>
        <taxon>Agaricomycotina</taxon>
        <taxon>Agaricomycetes</taxon>
        <taxon>Agaricomycetidae</taxon>
        <taxon>Agaricales</taxon>
        <taxon>Schizophyllaceae</taxon>
        <taxon>Schizophyllum</taxon>
    </lineage>
</organism>
<evidence type="ECO:0000256" key="5">
    <source>
        <dbReference type="ARBA" id="ARBA00023242"/>
    </source>
</evidence>
<dbReference type="PANTHER" id="PTHR47338:SF5">
    <property type="entry name" value="ZN(II)2CYS6 TRANSCRIPTION FACTOR (EUROFUNG)"/>
    <property type="match status" value="1"/>
</dbReference>
<dbReference type="SMART" id="SM00066">
    <property type="entry name" value="GAL4"/>
    <property type="match status" value="1"/>
</dbReference>
<feature type="region of interest" description="Disordered" evidence="6">
    <location>
        <begin position="622"/>
        <end position="650"/>
    </location>
</feature>
<dbReference type="Gene3D" id="4.10.240.10">
    <property type="entry name" value="Zn(2)-C6 fungal-type DNA-binding domain"/>
    <property type="match status" value="1"/>
</dbReference>
<feature type="compositionally biased region" description="Basic and acidic residues" evidence="6">
    <location>
        <begin position="622"/>
        <end position="631"/>
    </location>
</feature>
<evidence type="ECO:0000313" key="8">
    <source>
        <dbReference type="EMBL" id="TRM60719.1"/>
    </source>
</evidence>
<evidence type="ECO:0000256" key="3">
    <source>
        <dbReference type="ARBA" id="ARBA00023015"/>
    </source>
</evidence>
<dbReference type="InterPro" id="IPR007219">
    <property type="entry name" value="XnlR_reg_dom"/>
</dbReference>
<accession>A0A550C7D8</accession>
<keyword evidence="5" id="KW-0539">Nucleus</keyword>
<feature type="compositionally biased region" description="Low complexity" evidence="6">
    <location>
        <begin position="105"/>
        <end position="114"/>
    </location>
</feature>
<feature type="domain" description="Zn(2)-C6 fungal-type" evidence="7">
    <location>
        <begin position="54"/>
        <end position="83"/>
    </location>
</feature>
<feature type="compositionally biased region" description="Low complexity" evidence="6">
    <location>
        <begin position="11"/>
        <end position="28"/>
    </location>
</feature>
<keyword evidence="4" id="KW-0804">Transcription</keyword>
<evidence type="ECO:0000256" key="6">
    <source>
        <dbReference type="SAM" id="MobiDB-lite"/>
    </source>
</evidence>
<dbReference type="PROSITE" id="PS50048">
    <property type="entry name" value="ZN2_CY6_FUNGAL_2"/>
    <property type="match status" value="1"/>
</dbReference>
<dbReference type="GO" id="GO:0005634">
    <property type="term" value="C:nucleus"/>
    <property type="evidence" value="ECO:0007669"/>
    <property type="project" value="UniProtKB-SubCell"/>
</dbReference>
<dbReference type="CDD" id="cd00067">
    <property type="entry name" value="GAL4"/>
    <property type="match status" value="1"/>
</dbReference>
<dbReference type="EMBL" id="VDMD01000020">
    <property type="protein sequence ID" value="TRM60719.1"/>
    <property type="molecule type" value="Genomic_DNA"/>
</dbReference>
<feature type="compositionally biased region" description="Polar residues" evidence="6">
    <location>
        <begin position="1"/>
        <end position="10"/>
    </location>
</feature>
<dbReference type="PANTHER" id="PTHR47338">
    <property type="entry name" value="ZN(II)2CYS6 TRANSCRIPTION FACTOR (EUROFUNG)-RELATED"/>
    <property type="match status" value="1"/>
</dbReference>
<keyword evidence="9" id="KW-1185">Reference proteome</keyword>
<proteinExistence type="predicted"/>
<dbReference type="Pfam" id="PF00172">
    <property type="entry name" value="Zn_clus"/>
    <property type="match status" value="1"/>
</dbReference>
<keyword evidence="2" id="KW-0479">Metal-binding</keyword>
<feature type="compositionally biased region" description="Low complexity" evidence="6">
    <location>
        <begin position="702"/>
        <end position="724"/>
    </location>
</feature>
<dbReference type="GO" id="GO:0003677">
    <property type="term" value="F:DNA binding"/>
    <property type="evidence" value="ECO:0007669"/>
    <property type="project" value="InterPro"/>
</dbReference>
<dbReference type="GO" id="GO:0000981">
    <property type="term" value="F:DNA-binding transcription factor activity, RNA polymerase II-specific"/>
    <property type="evidence" value="ECO:0007669"/>
    <property type="project" value="InterPro"/>
</dbReference>
<comment type="caution">
    <text evidence="8">The sequence shown here is derived from an EMBL/GenBank/DDBJ whole genome shotgun (WGS) entry which is preliminary data.</text>
</comment>
<dbReference type="GO" id="GO:0006351">
    <property type="term" value="P:DNA-templated transcription"/>
    <property type="evidence" value="ECO:0007669"/>
    <property type="project" value="InterPro"/>
</dbReference>
<dbReference type="SUPFAM" id="SSF57701">
    <property type="entry name" value="Zn2/Cys6 DNA-binding domain"/>
    <property type="match status" value="1"/>
</dbReference>
<keyword evidence="3" id="KW-0805">Transcription regulation</keyword>
<dbReference type="InterPro" id="IPR001138">
    <property type="entry name" value="Zn2Cys6_DnaBD"/>
</dbReference>
<evidence type="ECO:0000259" key="7">
    <source>
        <dbReference type="PROSITE" id="PS50048"/>
    </source>
</evidence>
<evidence type="ECO:0000256" key="4">
    <source>
        <dbReference type="ARBA" id="ARBA00023163"/>
    </source>
</evidence>
<dbReference type="Proteomes" id="UP000320762">
    <property type="component" value="Unassembled WGS sequence"/>
</dbReference>
<dbReference type="InterPro" id="IPR036864">
    <property type="entry name" value="Zn2-C6_fun-type_DNA-bd_sf"/>
</dbReference>